<accession>A0A967B5P7</accession>
<keyword evidence="1" id="KW-0446">Lipid-binding</keyword>
<gene>
    <name evidence="2" type="ORF">G9U51_09870</name>
</gene>
<dbReference type="GO" id="GO:0008289">
    <property type="term" value="F:lipid binding"/>
    <property type="evidence" value="ECO:0007669"/>
    <property type="project" value="UniProtKB-KW"/>
</dbReference>
<dbReference type="InterPro" id="IPR050270">
    <property type="entry name" value="DegV_domain_contain"/>
</dbReference>
<reference evidence="2" key="1">
    <citation type="submission" date="2020-03" db="EMBL/GenBank/DDBJ databases">
        <title>Draft sequencing of Calidifontibacter sp. DB0510.</title>
        <authorList>
            <person name="Kim D.-U."/>
        </authorList>
    </citation>
    <scope>NUCLEOTIDE SEQUENCE</scope>
    <source>
        <strain evidence="2">DB0510</strain>
    </source>
</reference>
<proteinExistence type="predicted"/>
<name>A0A967B5P7_9MICO</name>
<dbReference type="Gene3D" id="3.40.50.10170">
    <property type="match status" value="1"/>
</dbReference>
<evidence type="ECO:0000256" key="1">
    <source>
        <dbReference type="ARBA" id="ARBA00023121"/>
    </source>
</evidence>
<protein>
    <submittedName>
        <fullName evidence="2">DegV family protein</fullName>
    </submittedName>
</protein>
<sequence length="292" mass="29853">MVAIVTDSSASLPAQLVGSHRVAIVPLHVAIDGTSYDEGVDVTADEVARALRDGGAVTTSRPSPGAFLQVYEELAARGEREIVSVHLSAQMSATLSSAEIAAEQSPARVRVVDSGTVGMAMGYAVLTAVEAAEAGADLSSVAQVAADTAAASRTFVYVDTLEYLRKGGRVGKASAFFGSALAIKPLLQVSGGHIEPLERVRTSTRAMSRLVALTVEAAAACDAGVDLAVQHLAARDRAEQLAERLAGEVDQARRVHLVELGAAVGAHAGPGTIAVSLSPRSPGRRAVVGAGD</sequence>
<dbReference type="SUPFAM" id="SSF82549">
    <property type="entry name" value="DAK1/DegV-like"/>
    <property type="match status" value="1"/>
</dbReference>
<dbReference type="Proteomes" id="UP000744769">
    <property type="component" value="Unassembled WGS sequence"/>
</dbReference>
<dbReference type="PANTHER" id="PTHR33434">
    <property type="entry name" value="DEGV DOMAIN-CONTAINING PROTEIN DR_1986-RELATED"/>
    <property type="match status" value="1"/>
</dbReference>
<dbReference type="AlphaFoldDB" id="A0A967B5P7"/>
<organism evidence="2 3">
    <name type="scientific">Metallococcus carri</name>
    <dbReference type="NCBI Taxonomy" id="1656884"/>
    <lineage>
        <taxon>Bacteria</taxon>
        <taxon>Bacillati</taxon>
        <taxon>Actinomycetota</taxon>
        <taxon>Actinomycetes</taxon>
        <taxon>Micrococcales</taxon>
        <taxon>Dermacoccaceae</taxon>
        <taxon>Metallococcus</taxon>
    </lineage>
</organism>
<keyword evidence="3" id="KW-1185">Reference proteome</keyword>
<comment type="caution">
    <text evidence="2">The sequence shown here is derived from an EMBL/GenBank/DDBJ whole genome shotgun (WGS) entry which is preliminary data.</text>
</comment>
<dbReference type="Pfam" id="PF02645">
    <property type="entry name" value="DegV"/>
    <property type="match status" value="1"/>
</dbReference>
<dbReference type="PANTHER" id="PTHR33434:SF2">
    <property type="entry name" value="FATTY ACID-BINDING PROTEIN TM_1468"/>
    <property type="match status" value="1"/>
</dbReference>
<dbReference type="RefSeq" id="WP_166196498.1">
    <property type="nucleotide sequence ID" value="NZ_JAAOIV010000006.1"/>
</dbReference>
<dbReference type="EMBL" id="JAAOIV010000006">
    <property type="protein sequence ID" value="NHN56082.1"/>
    <property type="molecule type" value="Genomic_DNA"/>
</dbReference>
<dbReference type="Gene3D" id="3.30.1180.10">
    <property type="match status" value="1"/>
</dbReference>
<dbReference type="PROSITE" id="PS51482">
    <property type="entry name" value="DEGV"/>
    <property type="match status" value="1"/>
</dbReference>
<dbReference type="NCBIfam" id="TIGR00762">
    <property type="entry name" value="DegV"/>
    <property type="match status" value="1"/>
</dbReference>
<dbReference type="InterPro" id="IPR043168">
    <property type="entry name" value="DegV_C"/>
</dbReference>
<dbReference type="InterPro" id="IPR003797">
    <property type="entry name" value="DegV"/>
</dbReference>
<evidence type="ECO:0000313" key="3">
    <source>
        <dbReference type="Proteomes" id="UP000744769"/>
    </source>
</evidence>
<evidence type="ECO:0000313" key="2">
    <source>
        <dbReference type="EMBL" id="NHN56082.1"/>
    </source>
</evidence>